<accession>A0A1H6S5B8</accession>
<evidence type="ECO:0000259" key="4">
    <source>
        <dbReference type="PROSITE" id="PS50987"/>
    </source>
</evidence>
<evidence type="ECO:0000256" key="2">
    <source>
        <dbReference type="ARBA" id="ARBA00023125"/>
    </source>
</evidence>
<dbReference type="eggNOG" id="COG0640">
    <property type="taxonomic scope" value="Bacteria"/>
</dbReference>
<dbReference type="OrthoDB" id="9798835at2"/>
<dbReference type="PROSITE" id="PS50987">
    <property type="entry name" value="HTH_ARSR_2"/>
    <property type="match status" value="1"/>
</dbReference>
<sequence>MNEIDASLICKALSDAHRLKIVKMLTGGELCACKLLEAFQITQPTLSHHMKVLVECNLVTTRKEWKNTYYSLNCETLTAFRTFIDSLNCSSSCQKQDCCQEDE</sequence>
<evidence type="ECO:0000256" key="3">
    <source>
        <dbReference type="ARBA" id="ARBA00023163"/>
    </source>
</evidence>
<protein>
    <submittedName>
        <fullName evidence="5">ArsR family transcriptional regulator</fullName>
    </submittedName>
</protein>
<dbReference type="InterPro" id="IPR011991">
    <property type="entry name" value="ArsR-like_HTH"/>
</dbReference>
<dbReference type="InterPro" id="IPR051081">
    <property type="entry name" value="HTH_MetalResp_TranReg"/>
</dbReference>
<dbReference type="SUPFAM" id="SSF46785">
    <property type="entry name" value="Winged helix' DNA-binding domain"/>
    <property type="match status" value="1"/>
</dbReference>
<dbReference type="PANTHER" id="PTHR33154">
    <property type="entry name" value="TRANSCRIPTIONAL REGULATOR, ARSR FAMILY"/>
    <property type="match status" value="1"/>
</dbReference>
<dbReference type="PRINTS" id="PR00778">
    <property type="entry name" value="HTHARSR"/>
</dbReference>
<dbReference type="CDD" id="cd00090">
    <property type="entry name" value="HTH_ARSR"/>
    <property type="match status" value="1"/>
</dbReference>
<feature type="domain" description="HTH arsR-type" evidence="4">
    <location>
        <begin position="1"/>
        <end position="92"/>
    </location>
</feature>
<dbReference type="Proteomes" id="UP000183028">
    <property type="component" value="Unassembled WGS sequence"/>
</dbReference>
<proteinExistence type="predicted"/>
<reference evidence="6" key="1">
    <citation type="submission" date="2016-10" db="EMBL/GenBank/DDBJ databases">
        <authorList>
            <person name="Varghese N."/>
        </authorList>
    </citation>
    <scope>NUCLEOTIDE SEQUENCE [LARGE SCALE GENOMIC DNA]</scope>
    <source>
        <strain evidence="6">DSM 20406</strain>
    </source>
</reference>
<gene>
    <name evidence="5" type="ORF">SAMN04487834_101220</name>
</gene>
<dbReference type="AlphaFoldDB" id="A0A1H6S5B8"/>
<dbReference type="GeneID" id="99711614"/>
<evidence type="ECO:0000313" key="5">
    <source>
        <dbReference type="EMBL" id="SEI61064.1"/>
    </source>
</evidence>
<dbReference type="PANTHER" id="PTHR33154:SF18">
    <property type="entry name" value="ARSENICAL RESISTANCE OPERON REPRESSOR"/>
    <property type="match status" value="1"/>
</dbReference>
<evidence type="ECO:0000313" key="6">
    <source>
        <dbReference type="Proteomes" id="UP000183028"/>
    </source>
</evidence>
<dbReference type="InterPro" id="IPR001845">
    <property type="entry name" value="HTH_ArsR_DNA-bd_dom"/>
</dbReference>
<dbReference type="GO" id="GO:0003677">
    <property type="term" value="F:DNA binding"/>
    <property type="evidence" value="ECO:0007669"/>
    <property type="project" value="UniProtKB-KW"/>
</dbReference>
<keyword evidence="1" id="KW-0805">Transcription regulation</keyword>
<dbReference type="Gene3D" id="1.10.10.10">
    <property type="entry name" value="Winged helix-like DNA-binding domain superfamily/Winged helix DNA-binding domain"/>
    <property type="match status" value="1"/>
</dbReference>
<evidence type="ECO:0000256" key="1">
    <source>
        <dbReference type="ARBA" id="ARBA00023015"/>
    </source>
</evidence>
<dbReference type="EMBL" id="FNYK01000012">
    <property type="protein sequence ID" value="SEI61064.1"/>
    <property type="molecule type" value="Genomic_DNA"/>
</dbReference>
<keyword evidence="2" id="KW-0238">DNA-binding</keyword>
<keyword evidence="3" id="KW-0804">Transcription</keyword>
<dbReference type="InterPro" id="IPR036390">
    <property type="entry name" value="WH_DNA-bd_sf"/>
</dbReference>
<dbReference type="NCBIfam" id="NF033788">
    <property type="entry name" value="HTH_metalloreg"/>
    <property type="match status" value="1"/>
</dbReference>
<dbReference type="Pfam" id="PF01022">
    <property type="entry name" value="HTH_5"/>
    <property type="match status" value="1"/>
</dbReference>
<dbReference type="SMART" id="SM00418">
    <property type="entry name" value="HTH_ARSR"/>
    <property type="match status" value="1"/>
</dbReference>
<dbReference type="GO" id="GO:0003700">
    <property type="term" value="F:DNA-binding transcription factor activity"/>
    <property type="evidence" value="ECO:0007669"/>
    <property type="project" value="InterPro"/>
</dbReference>
<dbReference type="RefSeq" id="WP_033161582.1">
    <property type="nucleotide sequence ID" value="NZ_FNYK01000012.1"/>
</dbReference>
<dbReference type="STRING" id="322505.SAMN04487836_13024"/>
<keyword evidence="6" id="KW-1185">Reference proteome</keyword>
<dbReference type="InterPro" id="IPR036388">
    <property type="entry name" value="WH-like_DNA-bd_sf"/>
</dbReference>
<organism evidence="5 6">
    <name type="scientific">Sharpea azabuensis</name>
    <dbReference type="NCBI Taxonomy" id="322505"/>
    <lineage>
        <taxon>Bacteria</taxon>
        <taxon>Bacillati</taxon>
        <taxon>Bacillota</taxon>
        <taxon>Erysipelotrichia</taxon>
        <taxon>Erysipelotrichales</taxon>
        <taxon>Coprobacillaceae</taxon>
        <taxon>Sharpea</taxon>
    </lineage>
</organism>
<name>A0A1H6S5B8_9FIRM</name>